<dbReference type="Proteomes" id="UP000494218">
    <property type="component" value="Unassembled WGS sequence"/>
</dbReference>
<sequence>MEFKVAQPYSQAQEYPLPEILRACAIADPMSYIPGLPIDIGATPSERTHWAKLVILGSCNVSDV</sequence>
<accession>A0A6P2NQ27</accession>
<reference evidence="1 2" key="1">
    <citation type="submission" date="2019-09" db="EMBL/GenBank/DDBJ databases">
        <authorList>
            <person name="Depoorter E."/>
        </authorList>
    </citation>
    <scope>NUCLEOTIDE SEQUENCE [LARGE SCALE GENOMIC DNA]</scope>
    <source>
        <strain evidence="1">LMG 23254</strain>
    </source>
</reference>
<dbReference type="RefSeq" id="WP_175033192.1">
    <property type="nucleotide sequence ID" value="NZ_CABVPW010000023.1"/>
</dbReference>
<evidence type="ECO:0000313" key="1">
    <source>
        <dbReference type="EMBL" id="VWB96965.1"/>
    </source>
</evidence>
<gene>
    <name evidence="1" type="ORF">BLA23254_04608</name>
</gene>
<evidence type="ECO:0000313" key="2">
    <source>
        <dbReference type="Proteomes" id="UP000494218"/>
    </source>
</evidence>
<dbReference type="EMBL" id="CABVPW010000023">
    <property type="protein sequence ID" value="VWB96965.1"/>
    <property type="molecule type" value="Genomic_DNA"/>
</dbReference>
<organism evidence="1 2">
    <name type="scientific">Burkholderia lata (strain ATCC 17760 / DSM 23089 / LMG 22485 / NCIMB 9086 / R18194 / 383)</name>
    <dbReference type="NCBI Taxonomy" id="482957"/>
    <lineage>
        <taxon>Bacteria</taxon>
        <taxon>Pseudomonadati</taxon>
        <taxon>Pseudomonadota</taxon>
        <taxon>Betaproteobacteria</taxon>
        <taxon>Burkholderiales</taxon>
        <taxon>Burkholderiaceae</taxon>
        <taxon>Burkholderia</taxon>
        <taxon>Burkholderia cepacia complex</taxon>
    </lineage>
</organism>
<protein>
    <submittedName>
        <fullName evidence="1">Uncharacterized protein</fullName>
    </submittedName>
</protein>
<proteinExistence type="predicted"/>
<name>A0A6P2NQ27_BURL3</name>
<dbReference type="AlphaFoldDB" id="A0A6P2NQ27"/>